<dbReference type="InterPro" id="IPR054545">
    <property type="entry name" value="ApeI-like"/>
</dbReference>
<dbReference type="Gene3D" id="3.10.129.10">
    <property type="entry name" value="Hotdog Thioesterase"/>
    <property type="match status" value="1"/>
</dbReference>
<feature type="domain" description="ApeI dehydratase-like" evidence="1">
    <location>
        <begin position="13"/>
        <end position="100"/>
    </location>
</feature>
<dbReference type="InterPro" id="IPR016962">
    <property type="entry name" value="Dehydrase_ECs4332_prd"/>
</dbReference>
<organism evidence="2 3">
    <name type="scientific">Mucilaginibacter auburnensis</name>
    <dbReference type="NCBI Taxonomy" id="1457233"/>
    <lineage>
        <taxon>Bacteria</taxon>
        <taxon>Pseudomonadati</taxon>
        <taxon>Bacteroidota</taxon>
        <taxon>Sphingobacteriia</taxon>
        <taxon>Sphingobacteriales</taxon>
        <taxon>Sphingobacteriaceae</taxon>
        <taxon>Mucilaginibacter</taxon>
    </lineage>
</organism>
<comment type="caution">
    <text evidence="2">The sequence shown here is derived from an EMBL/GenBank/DDBJ whole genome shotgun (WGS) entry which is preliminary data.</text>
</comment>
<dbReference type="EMBL" id="PGFJ01000002">
    <property type="protein sequence ID" value="PJJ79557.1"/>
    <property type="molecule type" value="Genomic_DNA"/>
</dbReference>
<protein>
    <submittedName>
        <fullName evidence="2">3-hydroxyacyl-[acyl-carrier-protein] dehydratase</fullName>
    </submittedName>
</protein>
<evidence type="ECO:0000313" key="2">
    <source>
        <dbReference type="EMBL" id="PJJ79557.1"/>
    </source>
</evidence>
<reference evidence="2 3" key="1">
    <citation type="submission" date="2017-11" db="EMBL/GenBank/DDBJ databases">
        <title>Genomic Encyclopedia of Archaeal and Bacterial Type Strains, Phase II (KMG-II): From Individual Species to Whole Genera.</title>
        <authorList>
            <person name="Goeker M."/>
        </authorList>
    </citation>
    <scope>NUCLEOTIDE SEQUENCE [LARGE SCALE GENOMIC DNA]</scope>
    <source>
        <strain evidence="2 3">DSM 28175</strain>
    </source>
</reference>
<keyword evidence="3" id="KW-1185">Reference proteome</keyword>
<name>A0A2H9VMJ0_9SPHI</name>
<dbReference type="PIRSF" id="PIRSF030962">
    <property type="entry name" value="Dehydrase_ECs4332_prd"/>
    <property type="match status" value="1"/>
</dbReference>
<accession>A0A2H9VMJ0</accession>
<evidence type="ECO:0000313" key="3">
    <source>
        <dbReference type="Proteomes" id="UP000242687"/>
    </source>
</evidence>
<dbReference type="InterPro" id="IPR029069">
    <property type="entry name" value="HotDog_dom_sf"/>
</dbReference>
<sequence>MIKPVFDILTLTQGENNISAALAINADSQIFDGHFPGHPVVPGACMLQLVKDLLSETLRVSPKMLKADNIKFLGLVQPGVEGLNLNVNYQLTDSQIKLAATLSSADTTYMKLQGSLAI</sequence>
<dbReference type="GO" id="GO:0016829">
    <property type="term" value="F:lyase activity"/>
    <property type="evidence" value="ECO:0007669"/>
    <property type="project" value="UniProtKB-KW"/>
</dbReference>
<evidence type="ECO:0000259" key="1">
    <source>
        <dbReference type="Pfam" id="PF22818"/>
    </source>
</evidence>
<dbReference type="RefSeq" id="WP_100341887.1">
    <property type="nucleotide sequence ID" value="NZ_PGFJ01000002.1"/>
</dbReference>
<dbReference type="OrthoDB" id="9772788at2"/>
<proteinExistence type="predicted"/>
<dbReference type="Pfam" id="PF22818">
    <property type="entry name" value="ApeI-like"/>
    <property type="match status" value="1"/>
</dbReference>
<dbReference type="AlphaFoldDB" id="A0A2H9VMJ0"/>
<dbReference type="SUPFAM" id="SSF54637">
    <property type="entry name" value="Thioesterase/thiol ester dehydrase-isomerase"/>
    <property type="match status" value="1"/>
</dbReference>
<gene>
    <name evidence="2" type="ORF">CLV57_2691</name>
</gene>
<dbReference type="Proteomes" id="UP000242687">
    <property type="component" value="Unassembled WGS sequence"/>
</dbReference>